<dbReference type="OrthoDB" id="5518227at2"/>
<dbReference type="KEGG" id="scl:sce7694"/>
<evidence type="ECO:0008006" key="4">
    <source>
        <dbReference type="Google" id="ProtNLM"/>
    </source>
</evidence>
<evidence type="ECO:0000313" key="3">
    <source>
        <dbReference type="Proteomes" id="UP000002139"/>
    </source>
</evidence>
<feature type="chain" id="PRO_5002735557" description="Secreted protein" evidence="1">
    <location>
        <begin position="19"/>
        <end position="77"/>
    </location>
</feature>
<dbReference type="Proteomes" id="UP000002139">
    <property type="component" value="Chromosome"/>
</dbReference>
<gene>
    <name evidence="2" type="ordered locus">sce7694</name>
</gene>
<dbReference type="BioCyc" id="SCEL448385:SCE_RS39405-MONOMER"/>
<proteinExistence type="predicted"/>
<keyword evidence="1" id="KW-0732">Signal</keyword>
<organism evidence="2 3">
    <name type="scientific">Sorangium cellulosum (strain So ce56)</name>
    <name type="common">Polyangium cellulosum (strain So ce56)</name>
    <dbReference type="NCBI Taxonomy" id="448385"/>
    <lineage>
        <taxon>Bacteria</taxon>
        <taxon>Pseudomonadati</taxon>
        <taxon>Myxococcota</taxon>
        <taxon>Polyangia</taxon>
        <taxon>Polyangiales</taxon>
        <taxon>Polyangiaceae</taxon>
        <taxon>Sorangium</taxon>
    </lineage>
</organism>
<evidence type="ECO:0000313" key="2">
    <source>
        <dbReference type="EMBL" id="CAN97863.1"/>
    </source>
</evidence>
<reference evidence="2 3" key="1">
    <citation type="journal article" date="2007" name="Nat. Biotechnol.">
        <title>Complete genome sequence of the myxobacterium Sorangium cellulosum.</title>
        <authorList>
            <person name="Schneiker S."/>
            <person name="Perlova O."/>
            <person name="Kaiser O."/>
            <person name="Gerth K."/>
            <person name="Alici A."/>
            <person name="Altmeyer M.O."/>
            <person name="Bartels D."/>
            <person name="Bekel T."/>
            <person name="Beyer S."/>
            <person name="Bode E."/>
            <person name="Bode H.B."/>
            <person name="Bolten C.J."/>
            <person name="Choudhuri J.V."/>
            <person name="Doss S."/>
            <person name="Elnakady Y.A."/>
            <person name="Frank B."/>
            <person name="Gaigalat L."/>
            <person name="Goesmann A."/>
            <person name="Groeger C."/>
            <person name="Gross F."/>
            <person name="Jelsbak L."/>
            <person name="Jelsbak L."/>
            <person name="Kalinowski J."/>
            <person name="Kegler C."/>
            <person name="Knauber T."/>
            <person name="Konietzny S."/>
            <person name="Kopp M."/>
            <person name="Krause L."/>
            <person name="Krug D."/>
            <person name="Linke B."/>
            <person name="Mahmud T."/>
            <person name="Martinez-Arias R."/>
            <person name="McHardy A.C."/>
            <person name="Merai M."/>
            <person name="Meyer F."/>
            <person name="Mormann S."/>
            <person name="Munoz-Dorado J."/>
            <person name="Perez J."/>
            <person name="Pradella S."/>
            <person name="Rachid S."/>
            <person name="Raddatz G."/>
            <person name="Rosenau F."/>
            <person name="Rueckert C."/>
            <person name="Sasse F."/>
            <person name="Scharfe M."/>
            <person name="Schuster S.C."/>
            <person name="Suen G."/>
            <person name="Treuner-Lange A."/>
            <person name="Velicer G.J."/>
            <person name="Vorholter F.-J."/>
            <person name="Weissman K.J."/>
            <person name="Welch R.D."/>
            <person name="Wenzel S.C."/>
            <person name="Whitworth D.E."/>
            <person name="Wilhelm S."/>
            <person name="Wittmann C."/>
            <person name="Bloecker H."/>
            <person name="Puehler A."/>
            <person name="Mueller R."/>
        </authorList>
    </citation>
    <scope>NUCLEOTIDE SEQUENCE [LARGE SCALE GENOMIC DNA]</scope>
    <source>
        <strain evidence="3">So ce56</strain>
    </source>
</reference>
<dbReference type="AlphaFoldDB" id="A9FA39"/>
<dbReference type="PROSITE" id="PS51257">
    <property type="entry name" value="PROKAR_LIPOPROTEIN"/>
    <property type="match status" value="1"/>
</dbReference>
<name>A9FA39_SORC5</name>
<feature type="signal peptide" evidence="1">
    <location>
        <begin position="1"/>
        <end position="18"/>
    </location>
</feature>
<keyword evidence="3" id="KW-1185">Reference proteome</keyword>
<accession>A9FA39</accession>
<dbReference type="HOGENOM" id="CLU_2791777_0_0_7"/>
<evidence type="ECO:0000256" key="1">
    <source>
        <dbReference type="SAM" id="SignalP"/>
    </source>
</evidence>
<sequence length="77" mass="7899">MARRLGTGAALLSLVALAVGCGGLSTEEAQQRCAQLRGAVPSCSTDESHEACVRCYEECGDACEPSGACPQTFTCAE</sequence>
<dbReference type="RefSeq" id="WP_012240302.1">
    <property type="nucleotide sequence ID" value="NC_010162.1"/>
</dbReference>
<protein>
    <recommendedName>
        <fullName evidence="4">Secreted protein</fullName>
    </recommendedName>
</protein>
<dbReference type="EMBL" id="AM746676">
    <property type="protein sequence ID" value="CAN97863.1"/>
    <property type="molecule type" value="Genomic_DNA"/>
</dbReference>